<dbReference type="Pfam" id="PF11915">
    <property type="entry name" value="DUF3433"/>
    <property type="match status" value="1"/>
</dbReference>
<gene>
    <name evidence="2" type="ORF">AOQ84DRAFT_223045</name>
</gene>
<reference evidence="2 3" key="1">
    <citation type="journal article" date="2016" name="Nat. Commun.">
        <title>Ectomycorrhizal ecology is imprinted in the genome of the dominant symbiotic fungus Cenococcum geophilum.</title>
        <authorList>
            <consortium name="DOE Joint Genome Institute"/>
            <person name="Peter M."/>
            <person name="Kohler A."/>
            <person name="Ohm R.A."/>
            <person name="Kuo A."/>
            <person name="Krutzmann J."/>
            <person name="Morin E."/>
            <person name="Arend M."/>
            <person name="Barry K.W."/>
            <person name="Binder M."/>
            <person name="Choi C."/>
            <person name="Clum A."/>
            <person name="Copeland A."/>
            <person name="Grisel N."/>
            <person name="Haridas S."/>
            <person name="Kipfer T."/>
            <person name="LaButti K."/>
            <person name="Lindquist E."/>
            <person name="Lipzen A."/>
            <person name="Maire R."/>
            <person name="Meier B."/>
            <person name="Mihaltcheva S."/>
            <person name="Molinier V."/>
            <person name="Murat C."/>
            <person name="Poggeler S."/>
            <person name="Quandt C.A."/>
            <person name="Sperisen C."/>
            <person name="Tritt A."/>
            <person name="Tisserant E."/>
            <person name="Crous P.W."/>
            <person name="Henrissat B."/>
            <person name="Nehls U."/>
            <person name="Egli S."/>
            <person name="Spatafora J.W."/>
            <person name="Grigoriev I.V."/>
            <person name="Martin F.M."/>
        </authorList>
    </citation>
    <scope>NUCLEOTIDE SEQUENCE [LARGE SCALE GENOMIC DNA]</scope>
    <source>
        <strain evidence="2 3">CBS 207.34</strain>
    </source>
</reference>
<evidence type="ECO:0000313" key="2">
    <source>
        <dbReference type="EMBL" id="OCL07255.1"/>
    </source>
</evidence>
<keyword evidence="1" id="KW-1133">Transmembrane helix</keyword>
<dbReference type="InterPro" id="IPR021840">
    <property type="entry name" value="DUF3433"/>
</dbReference>
<protein>
    <submittedName>
        <fullName evidence="2">Uncharacterized protein</fullName>
    </submittedName>
</protein>
<accession>A0A8E2EYH0</accession>
<keyword evidence="1" id="KW-0812">Transmembrane</keyword>
<evidence type="ECO:0000256" key="1">
    <source>
        <dbReference type="SAM" id="Phobius"/>
    </source>
</evidence>
<dbReference type="Proteomes" id="UP000250140">
    <property type="component" value="Unassembled WGS sequence"/>
</dbReference>
<keyword evidence="1" id="KW-0472">Membrane</keyword>
<feature type="transmembrane region" description="Helical" evidence="1">
    <location>
        <begin position="34"/>
        <end position="58"/>
    </location>
</feature>
<evidence type="ECO:0000313" key="3">
    <source>
        <dbReference type="Proteomes" id="UP000250140"/>
    </source>
</evidence>
<organism evidence="2 3">
    <name type="scientific">Glonium stellatum</name>
    <dbReference type="NCBI Taxonomy" id="574774"/>
    <lineage>
        <taxon>Eukaryota</taxon>
        <taxon>Fungi</taxon>
        <taxon>Dikarya</taxon>
        <taxon>Ascomycota</taxon>
        <taxon>Pezizomycotina</taxon>
        <taxon>Dothideomycetes</taxon>
        <taxon>Pleosporomycetidae</taxon>
        <taxon>Gloniales</taxon>
        <taxon>Gloniaceae</taxon>
        <taxon>Glonium</taxon>
    </lineage>
</organism>
<proteinExistence type="predicted"/>
<dbReference type="OrthoDB" id="3912677at2759"/>
<keyword evidence="3" id="KW-1185">Reference proteome</keyword>
<name>A0A8E2EYH0_9PEZI</name>
<sequence length="170" mass="18709">MKRPTPAAKSVLLDYVSPIQPVALVIAIKNKHLAVGAVIFVSTLFKGLIVASTGLITLSPQAVRHENYRITTVNSFVNNKTALENIRDLPYKTMENIQTQNLSSPDGTNKEFAFQTFQPPLGLVNPVLSTVVDGFTSTLECQIADLKVIDFYWDIPYRTPASVPPQLVSH</sequence>
<dbReference type="AlphaFoldDB" id="A0A8E2EYH0"/>
<dbReference type="EMBL" id="KV749907">
    <property type="protein sequence ID" value="OCL07255.1"/>
    <property type="molecule type" value="Genomic_DNA"/>
</dbReference>